<dbReference type="InterPro" id="IPR036390">
    <property type="entry name" value="WH_DNA-bd_sf"/>
</dbReference>
<evidence type="ECO:0000256" key="5">
    <source>
        <dbReference type="ARBA" id="ARBA00022490"/>
    </source>
</evidence>
<comment type="pathway">
    <text evidence="2 9">Amino-acid biosynthesis; L-arginine biosynthesis [regulation].</text>
</comment>
<comment type="subcellular location">
    <subcellularLocation>
        <location evidence="1 9">Cytoplasm</location>
    </subcellularLocation>
</comment>
<dbReference type="Pfam" id="PF01316">
    <property type="entry name" value="Arg_repressor"/>
    <property type="match status" value="1"/>
</dbReference>
<feature type="domain" description="Arginine repressor DNA-binding" evidence="10">
    <location>
        <begin position="3"/>
        <end position="67"/>
    </location>
</feature>
<dbReference type="GO" id="GO:0006526">
    <property type="term" value="P:L-arginine biosynthetic process"/>
    <property type="evidence" value="ECO:0007669"/>
    <property type="project" value="UniProtKB-UniPathway"/>
</dbReference>
<dbReference type="UniPathway" id="UPA00068"/>
<dbReference type="SUPFAM" id="SSF55252">
    <property type="entry name" value="C-terminal domain of arginine repressor"/>
    <property type="match status" value="1"/>
</dbReference>
<dbReference type="OrthoDB" id="9807089at2"/>
<dbReference type="InterPro" id="IPR036251">
    <property type="entry name" value="Arg_repress_C_sf"/>
</dbReference>
<dbReference type="GO" id="GO:0003700">
    <property type="term" value="F:DNA-binding transcription factor activity"/>
    <property type="evidence" value="ECO:0007669"/>
    <property type="project" value="UniProtKB-UniRule"/>
</dbReference>
<dbReference type="EMBL" id="BLAU01000001">
    <property type="protein sequence ID" value="GET19900.1"/>
    <property type="molecule type" value="Genomic_DNA"/>
</dbReference>
<comment type="function">
    <text evidence="9">Regulates arginine biosynthesis genes.</text>
</comment>
<keyword evidence="5 9" id="KW-0963">Cytoplasm</keyword>
<evidence type="ECO:0000256" key="7">
    <source>
        <dbReference type="ARBA" id="ARBA00023125"/>
    </source>
</evidence>
<dbReference type="PANTHER" id="PTHR34471">
    <property type="entry name" value="ARGININE REPRESSOR"/>
    <property type="match status" value="1"/>
</dbReference>
<dbReference type="GO" id="GO:1900079">
    <property type="term" value="P:regulation of arginine biosynthetic process"/>
    <property type="evidence" value="ECO:0007669"/>
    <property type="project" value="UniProtKB-UniRule"/>
</dbReference>
<dbReference type="InterPro" id="IPR036388">
    <property type="entry name" value="WH-like_DNA-bd_sf"/>
</dbReference>
<dbReference type="EMBL" id="PYGC01000001">
    <property type="protein sequence ID" value="PSK85278.1"/>
    <property type="molecule type" value="Genomic_DNA"/>
</dbReference>
<dbReference type="InterPro" id="IPR020899">
    <property type="entry name" value="Arg_repress_C"/>
</dbReference>
<name>A0A2P8CJX7_9BACT</name>
<dbReference type="GO" id="GO:0003677">
    <property type="term" value="F:DNA binding"/>
    <property type="evidence" value="ECO:0007669"/>
    <property type="project" value="UniProtKB-KW"/>
</dbReference>
<keyword evidence="9" id="KW-0678">Repressor</keyword>
<dbReference type="Proteomes" id="UP000240621">
    <property type="component" value="Unassembled WGS sequence"/>
</dbReference>
<sequence length="162" mass="17949">MKNRTQRLLAIKKIISEDRIRSQDELLNLLNKEGYEVTQATLSRDLKSLQVMKISDSQHGYIYRLRENLANTDESVPDISHANFLADGFLKVEFSGNLGVVTTLPGYASSIASVIDKANLFEILGTVAGDDTILLIVREGVGRNDVINALIMTMPKLEGKID</sequence>
<evidence type="ECO:0000313" key="14">
    <source>
        <dbReference type="Proteomes" id="UP000240621"/>
    </source>
</evidence>
<evidence type="ECO:0000256" key="1">
    <source>
        <dbReference type="ARBA" id="ARBA00004496"/>
    </source>
</evidence>
<dbReference type="Gene3D" id="1.10.10.10">
    <property type="entry name" value="Winged helix-like DNA-binding domain superfamily/Winged helix DNA-binding domain"/>
    <property type="match status" value="1"/>
</dbReference>
<dbReference type="Gene3D" id="3.30.1360.40">
    <property type="match status" value="1"/>
</dbReference>
<reference evidence="13 14" key="1">
    <citation type="submission" date="2018-03" db="EMBL/GenBank/DDBJ databases">
        <title>Genomic Encyclopedia of Archaeal and Bacterial Type Strains, Phase II (KMG-II): from individual species to whole genera.</title>
        <authorList>
            <person name="Goeker M."/>
        </authorList>
    </citation>
    <scope>NUCLEOTIDE SEQUENCE [LARGE SCALE GENOMIC DNA]</scope>
    <source>
        <strain evidence="13 14">DSM 27267</strain>
    </source>
</reference>
<evidence type="ECO:0000259" key="10">
    <source>
        <dbReference type="Pfam" id="PF01316"/>
    </source>
</evidence>
<dbReference type="SUPFAM" id="SSF46785">
    <property type="entry name" value="Winged helix' DNA-binding domain"/>
    <property type="match status" value="1"/>
</dbReference>
<dbReference type="InterPro" id="IPR001669">
    <property type="entry name" value="Arg_repress"/>
</dbReference>
<organism evidence="13 14">
    <name type="scientific">Prolixibacter denitrificans</name>
    <dbReference type="NCBI Taxonomy" id="1541063"/>
    <lineage>
        <taxon>Bacteria</taxon>
        <taxon>Pseudomonadati</taxon>
        <taxon>Bacteroidota</taxon>
        <taxon>Bacteroidia</taxon>
        <taxon>Marinilabiliales</taxon>
        <taxon>Prolixibacteraceae</taxon>
        <taxon>Prolixibacter</taxon>
    </lineage>
</organism>
<comment type="similarity">
    <text evidence="3 9">Belongs to the ArgR family.</text>
</comment>
<evidence type="ECO:0000259" key="11">
    <source>
        <dbReference type="Pfam" id="PF02863"/>
    </source>
</evidence>
<dbReference type="PRINTS" id="PR01467">
    <property type="entry name" value="ARGREPRESSOR"/>
</dbReference>
<dbReference type="AlphaFoldDB" id="A0A2P8CJX7"/>
<evidence type="ECO:0000256" key="8">
    <source>
        <dbReference type="ARBA" id="ARBA00023163"/>
    </source>
</evidence>
<keyword evidence="15" id="KW-1185">Reference proteome</keyword>
<keyword evidence="6 9" id="KW-0805">Transcription regulation</keyword>
<dbReference type="GO" id="GO:0005737">
    <property type="term" value="C:cytoplasm"/>
    <property type="evidence" value="ECO:0007669"/>
    <property type="project" value="UniProtKB-SubCell"/>
</dbReference>
<accession>A0A2P8CJX7</accession>
<dbReference type="InterPro" id="IPR020900">
    <property type="entry name" value="Arg_repress_DNA-bd"/>
</dbReference>
<reference evidence="12 15" key="2">
    <citation type="submission" date="2019-10" db="EMBL/GenBank/DDBJ databases">
        <title>Prolixibacter strains distinguished by the presence of nitrate reductase genes were adept at nitrate-dependent anaerobic corrosion of metallic iron and carbon steel.</title>
        <authorList>
            <person name="Iino T."/>
            <person name="Shono N."/>
            <person name="Ito K."/>
            <person name="Nakamura R."/>
            <person name="Sueoka K."/>
            <person name="Harayama S."/>
            <person name="Ohkuma M."/>
        </authorList>
    </citation>
    <scope>NUCLEOTIDE SEQUENCE [LARGE SCALE GENOMIC DNA]</scope>
    <source>
        <strain evidence="12 15">MIC1-1</strain>
    </source>
</reference>
<keyword evidence="7 9" id="KW-0238">DNA-binding</keyword>
<evidence type="ECO:0000313" key="12">
    <source>
        <dbReference type="EMBL" id="GET19900.1"/>
    </source>
</evidence>
<evidence type="ECO:0000313" key="15">
    <source>
        <dbReference type="Proteomes" id="UP000396862"/>
    </source>
</evidence>
<evidence type="ECO:0000256" key="4">
    <source>
        <dbReference type="ARBA" id="ARBA00021148"/>
    </source>
</evidence>
<dbReference type="Proteomes" id="UP000396862">
    <property type="component" value="Unassembled WGS sequence"/>
</dbReference>
<dbReference type="RefSeq" id="WP_106540334.1">
    <property type="nucleotide sequence ID" value="NZ_BLAU01000001.1"/>
</dbReference>
<evidence type="ECO:0000256" key="9">
    <source>
        <dbReference type="HAMAP-Rule" id="MF_00173"/>
    </source>
</evidence>
<dbReference type="HAMAP" id="MF_00173">
    <property type="entry name" value="Arg_repressor"/>
    <property type="match status" value="1"/>
</dbReference>
<evidence type="ECO:0000313" key="13">
    <source>
        <dbReference type="EMBL" id="PSK85278.1"/>
    </source>
</evidence>
<evidence type="ECO:0000256" key="3">
    <source>
        <dbReference type="ARBA" id="ARBA00008316"/>
    </source>
</evidence>
<comment type="caution">
    <text evidence="13">The sequence shown here is derived from an EMBL/GenBank/DDBJ whole genome shotgun (WGS) entry which is preliminary data.</text>
</comment>
<proteinExistence type="inferred from homology"/>
<dbReference type="GO" id="GO:0051259">
    <property type="term" value="P:protein complex oligomerization"/>
    <property type="evidence" value="ECO:0007669"/>
    <property type="project" value="InterPro"/>
</dbReference>
<keyword evidence="9" id="KW-0055">Arginine biosynthesis</keyword>
<protein>
    <recommendedName>
        <fullName evidence="4 9">Arginine repressor</fullName>
    </recommendedName>
</protein>
<keyword evidence="8 9" id="KW-0804">Transcription</keyword>
<dbReference type="NCBIfam" id="TIGR01529">
    <property type="entry name" value="argR_whole"/>
    <property type="match status" value="1"/>
</dbReference>
<gene>
    <name evidence="9 12" type="primary">argR</name>
    <name evidence="13" type="ORF">CLV93_101231</name>
    <name evidence="12" type="ORF">JCM18694_01460</name>
</gene>
<evidence type="ECO:0000256" key="6">
    <source>
        <dbReference type="ARBA" id="ARBA00023015"/>
    </source>
</evidence>
<keyword evidence="9" id="KW-0028">Amino-acid biosynthesis</keyword>
<dbReference type="PANTHER" id="PTHR34471:SF1">
    <property type="entry name" value="ARGININE REPRESSOR"/>
    <property type="match status" value="1"/>
</dbReference>
<evidence type="ECO:0000256" key="2">
    <source>
        <dbReference type="ARBA" id="ARBA00005040"/>
    </source>
</evidence>
<feature type="domain" description="Arginine repressor C-terminal" evidence="11">
    <location>
        <begin position="86"/>
        <end position="150"/>
    </location>
</feature>
<dbReference type="GO" id="GO:0034618">
    <property type="term" value="F:arginine binding"/>
    <property type="evidence" value="ECO:0007669"/>
    <property type="project" value="InterPro"/>
</dbReference>
<dbReference type="Pfam" id="PF02863">
    <property type="entry name" value="Arg_repressor_C"/>
    <property type="match status" value="1"/>
</dbReference>